<evidence type="ECO:0000313" key="2">
    <source>
        <dbReference type="Proteomes" id="UP000592820"/>
    </source>
</evidence>
<protein>
    <submittedName>
        <fullName evidence="1">Uncharacterized protein</fullName>
    </submittedName>
</protein>
<sequence>MSEGKVHWWNWLPIPLFVLARSLIAGKEPAAEVFRTPAAIVKCFYRN</sequence>
<evidence type="ECO:0000313" key="1">
    <source>
        <dbReference type="EMBL" id="MBB5405958.1"/>
    </source>
</evidence>
<organism evidence="1 2">
    <name type="scientific">Paraburkholderia youngii</name>
    <dbReference type="NCBI Taxonomy" id="2782701"/>
    <lineage>
        <taxon>Bacteria</taxon>
        <taxon>Pseudomonadati</taxon>
        <taxon>Pseudomonadota</taxon>
        <taxon>Betaproteobacteria</taxon>
        <taxon>Burkholderiales</taxon>
        <taxon>Burkholderiaceae</taxon>
        <taxon>Paraburkholderia</taxon>
    </lineage>
</organism>
<reference evidence="1 2" key="1">
    <citation type="submission" date="2020-08" db="EMBL/GenBank/DDBJ databases">
        <title>Genomic Encyclopedia of Type Strains, Phase IV (KMG-V): Genome sequencing to study the core and pangenomes of soil and plant-associated prokaryotes.</title>
        <authorList>
            <person name="Whitman W."/>
        </authorList>
    </citation>
    <scope>NUCLEOTIDE SEQUENCE [LARGE SCALE GENOMIC DNA]</scope>
    <source>
        <strain evidence="1 2">JPY162</strain>
    </source>
</reference>
<name>A0A7W8P8K7_9BURK</name>
<dbReference type="Proteomes" id="UP000592820">
    <property type="component" value="Unassembled WGS sequence"/>
</dbReference>
<comment type="caution">
    <text evidence="1">The sequence shown here is derived from an EMBL/GenBank/DDBJ whole genome shotgun (WGS) entry which is preliminary data.</text>
</comment>
<dbReference type="AlphaFoldDB" id="A0A7W8P8K7"/>
<accession>A0A7W8P8K7</accession>
<proteinExistence type="predicted"/>
<gene>
    <name evidence="1" type="ORF">HDG41_008057</name>
</gene>
<dbReference type="EMBL" id="JACHDE010000051">
    <property type="protein sequence ID" value="MBB5405958.1"/>
    <property type="molecule type" value="Genomic_DNA"/>
</dbReference>